<gene>
    <name evidence="2" type="ORF">OLEAN_C30290</name>
</gene>
<keyword evidence="1" id="KW-0732">Signal</keyword>
<organism evidence="2 3">
    <name type="scientific">Oleispira antarctica RB-8</name>
    <dbReference type="NCBI Taxonomy" id="698738"/>
    <lineage>
        <taxon>Bacteria</taxon>
        <taxon>Pseudomonadati</taxon>
        <taxon>Pseudomonadota</taxon>
        <taxon>Gammaproteobacteria</taxon>
        <taxon>Oceanospirillales</taxon>
        <taxon>Oceanospirillaceae</taxon>
        <taxon>Oleispira</taxon>
    </lineage>
</organism>
<dbReference type="Pfam" id="PF09961">
    <property type="entry name" value="DUF2195"/>
    <property type="match status" value="1"/>
</dbReference>
<keyword evidence="3" id="KW-1185">Reference proteome</keyword>
<accession>R4YQI0</accession>
<dbReference type="EMBL" id="FO203512">
    <property type="protein sequence ID" value="CCK77205.1"/>
    <property type="molecule type" value="Genomic_DNA"/>
</dbReference>
<evidence type="ECO:0000313" key="3">
    <source>
        <dbReference type="Proteomes" id="UP000032749"/>
    </source>
</evidence>
<protein>
    <recommendedName>
        <fullName evidence="4">DUF2195 domain-containing protein</fullName>
    </recommendedName>
</protein>
<dbReference type="HOGENOM" id="CLU_1990382_0_0_6"/>
<sequence>MAVLKYSLLLLSLIPVYSQAITSKEIVIENKLSSCINIKASEIFYVDGMPILEVSNQIIKPSSECGCRSLISEYSSNLVMDGYESRLLTAKLIFEGEKSKFPLATSNKIIGDYSVLIKIYCALPD</sequence>
<dbReference type="OrthoDB" id="7064840at2"/>
<evidence type="ECO:0000313" key="2">
    <source>
        <dbReference type="EMBL" id="CCK77205.1"/>
    </source>
</evidence>
<proteinExistence type="predicted"/>
<feature type="chain" id="PRO_5004374362" description="DUF2195 domain-containing protein" evidence="1">
    <location>
        <begin position="21"/>
        <end position="125"/>
    </location>
</feature>
<dbReference type="AlphaFoldDB" id="R4YQI0"/>
<dbReference type="Proteomes" id="UP000032749">
    <property type="component" value="Chromosome"/>
</dbReference>
<reference evidence="2 3" key="1">
    <citation type="journal article" date="2013" name="Nat. Commun.">
        <title>Genome sequence and functional genomic analysis of the oil-degrading bacterium Oleispira antarctica.</title>
        <authorList>
            <person name="Kube M."/>
            <person name="Chernikova T.N."/>
            <person name="Al-Ramahi Y."/>
            <person name="Beloqui A."/>
            <person name="Lopez-Cortez N."/>
            <person name="Guazzaroni M.E."/>
            <person name="Heipieper H.J."/>
            <person name="Klages S."/>
            <person name="Kotsyurbenko O.R."/>
            <person name="Langer I."/>
            <person name="Nechitaylo T.Y."/>
            <person name="Lunsdorf H."/>
            <person name="Fernandez M."/>
            <person name="Juarez S."/>
            <person name="Ciordia S."/>
            <person name="Singer A."/>
            <person name="Kagan O."/>
            <person name="Egorova O."/>
            <person name="Petit P.A."/>
            <person name="Stogios P."/>
            <person name="Kim Y."/>
            <person name="Tchigvintsev A."/>
            <person name="Flick R."/>
            <person name="Denaro R."/>
            <person name="Genovese M."/>
            <person name="Albar J.P."/>
            <person name="Reva O.N."/>
            <person name="Martinez-Gomariz M."/>
            <person name="Tran H."/>
            <person name="Ferrer M."/>
            <person name="Savchenko A."/>
            <person name="Yakunin A.F."/>
            <person name="Yakimov M.M."/>
            <person name="Golyshina O.V."/>
            <person name="Reinhardt R."/>
            <person name="Golyshin P.N."/>
        </authorList>
    </citation>
    <scope>NUCLEOTIDE SEQUENCE [LARGE SCALE GENOMIC DNA]</scope>
</reference>
<dbReference type="KEGG" id="oai:OLEAN_C30290"/>
<feature type="signal peptide" evidence="1">
    <location>
        <begin position="1"/>
        <end position="20"/>
    </location>
</feature>
<dbReference type="InterPro" id="IPR018696">
    <property type="entry name" value="DUF2195"/>
</dbReference>
<evidence type="ECO:0008006" key="4">
    <source>
        <dbReference type="Google" id="ProtNLM"/>
    </source>
</evidence>
<name>R4YQI0_OLEAN</name>
<evidence type="ECO:0000256" key="1">
    <source>
        <dbReference type="SAM" id="SignalP"/>
    </source>
</evidence>